<protein>
    <submittedName>
        <fullName evidence="2">Uncharacterized protein</fullName>
    </submittedName>
</protein>
<dbReference type="AlphaFoldDB" id="A0A151AHS0"/>
<evidence type="ECO:0000313" key="2">
    <source>
        <dbReference type="EMBL" id="KYH27122.1"/>
    </source>
</evidence>
<dbReference type="PATRIC" id="fig|1008153.3.peg.1020"/>
<keyword evidence="1" id="KW-1133">Transmembrane helix</keyword>
<accession>A0A151AHS0</accession>
<keyword evidence="1" id="KW-0812">Transmembrane</keyword>
<dbReference type="Proteomes" id="UP000075321">
    <property type="component" value="Unassembled WGS sequence"/>
</dbReference>
<dbReference type="InterPro" id="IPR055957">
    <property type="entry name" value="DUF7535"/>
</dbReference>
<dbReference type="EMBL" id="LTAZ01000003">
    <property type="protein sequence ID" value="KYH27122.1"/>
    <property type="molecule type" value="Genomic_DNA"/>
</dbReference>
<gene>
    <name evidence="2" type="ORF">HAPAU_10120</name>
</gene>
<evidence type="ECO:0000313" key="3">
    <source>
        <dbReference type="Proteomes" id="UP000075321"/>
    </source>
</evidence>
<evidence type="ECO:0000256" key="1">
    <source>
        <dbReference type="SAM" id="Phobius"/>
    </source>
</evidence>
<keyword evidence="3" id="KW-1185">Reference proteome</keyword>
<reference evidence="2 3" key="1">
    <citation type="submission" date="2016-02" db="EMBL/GenBank/DDBJ databases">
        <title>Genome sequence of Halalkalicoccus paucihalophilus DSM 24557.</title>
        <authorList>
            <person name="Poehlein A."/>
            <person name="Daniel R."/>
        </authorList>
    </citation>
    <scope>NUCLEOTIDE SEQUENCE [LARGE SCALE GENOMIC DNA]</scope>
    <source>
        <strain evidence="2 3">DSM 24557</strain>
    </source>
</reference>
<dbReference type="Pfam" id="PF24379">
    <property type="entry name" value="DUF7535"/>
    <property type="match status" value="1"/>
</dbReference>
<dbReference type="OrthoDB" id="214423at2157"/>
<comment type="caution">
    <text evidence="2">The sequence shown here is derived from an EMBL/GenBank/DDBJ whole genome shotgun (WGS) entry which is preliminary data.</text>
</comment>
<proteinExistence type="predicted"/>
<feature type="transmembrane region" description="Helical" evidence="1">
    <location>
        <begin position="34"/>
        <end position="57"/>
    </location>
</feature>
<dbReference type="RefSeq" id="WP_066380241.1">
    <property type="nucleotide sequence ID" value="NZ_LTAZ01000003.1"/>
</dbReference>
<keyword evidence="1" id="KW-0472">Membrane</keyword>
<sequence length="69" mass="7872">MSESETDSTVKKTLRTVTPYYRGRSDGEMNLIGVTYFLVLLVVLVPLLPFVLIVWVLSKVFEALHQRTT</sequence>
<organism evidence="2 3">
    <name type="scientific">Halalkalicoccus paucihalophilus</name>
    <dbReference type="NCBI Taxonomy" id="1008153"/>
    <lineage>
        <taxon>Archaea</taxon>
        <taxon>Methanobacteriati</taxon>
        <taxon>Methanobacteriota</taxon>
        <taxon>Stenosarchaea group</taxon>
        <taxon>Halobacteria</taxon>
        <taxon>Halobacteriales</taxon>
        <taxon>Halococcaceae</taxon>
        <taxon>Halalkalicoccus</taxon>
    </lineage>
</organism>
<name>A0A151AHS0_9EURY</name>